<dbReference type="EMBL" id="CAJNOR010000379">
    <property type="protein sequence ID" value="CAF0896678.1"/>
    <property type="molecule type" value="Genomic_DNA"/>
</dbReference>
<accession>A0A813ZBL4</accession>
<keyword evidence="1" id="KW-0472">Membrane</keyword>
<dbReference type="Proteomes" id="UP000663852">
    <property type="component" value="Unassembled WGS sequence"/>
</dbReference>
<dbReference type="OrthoDB" id="10070418at2759"/>
<evidence type="ECO:0000313" key="3">
    <source>
        <dbReference type="EMBL" id="CAF0896678.1"/>
    </source>
</evidence>
<reference evidence="3" key="1">
    <citation type="submission" date="2021-02" db="EMBL/GenBank/DDBJ databases">
        <authorList>
            <person name="Nowell W R."/>
        </authorList>
    </citation>
    <scope>NUCLEOTIDE SEQUENCE</scope>
</reference>
<evidence type="ECO:0000256" key="2">
    <source>
        <dbReference type="SAM" id="SignalP"/>
    </source>
</evidence>
<protein>
    <submittedName>
        <fullName evidence="3">Uncharacterized protein</fullName>
    </submittedName>
</protein>
<proteinExistence type="predicted"/>
<keyword evidence="2" id="KW-0732">Signal</keyword>
<feature type="signal peptide" evidence="2">
    <location>
        <begin position="1"/>
        <end position="26"/>
    </location>
</feature>
<keyword evidence="5" id="KW-1185">Reference proteome</keyword>
<dbReference type="Proteomes" id="UP000663828">
    <property type="component" value="Unassembled WGS sequence"/>
</dbReference>
<evidence type="ECO:0000313" key="5">
    <source>
        <dbReference type="Proteomes" id="UP000663828"/>
    </source>
</evidence>
<feature type="chain" id="PRO_5036409733" evidence="2">
    <location>
        <begin position="27"/>
        <end position="193"/>
    </location>
</feature>
<gene>
    <name evidence="4" type="ORF">EDS130_LOCUS17631</name>
    <name evidence="3" type="ORF">XAT740_LOCUS7799</name>
</gene>
<sequence length="193" mass="20927">MHPNVKTTSLHGFIILLLLLEISCESDSSDSLENGNITTTKPISVMTTNQNTIFINGSTTVTTTAPYSSTTASTTTSTTANANNTTTSAVGTSVSTILSNTSTALSELTTSDVGSSVPSKSSSRHGWWLFVALIVTVVVVGGIGVIYYHRNHTPYRRFLRNWRSRDDEADNIILQLEQPELMNGQWPPRISFA</sequence>
<organism evidence="3 5">
    <name type="scientific">Adineta ricciae</name>
    <name type="common">Rotifer</name>
    <dbReference type="NCBI Taxonomy" id="249248"/>
    <lineage>
        <taxon>Eukaryota</taxon>
        <taxon>Metazoa</taxon>
        <taxon>Spiralia</taxon>
        <taxon>Gnathifera</taxon>
        <taxon>Rotifera</taxon>
        <taxon>Eurotatoria</taxon>
        <taxon>Bdelloidea</taxon>
        <taxon>Adinetida</taxon>
        <taxon>Adinetidae</taxon>
        <taxon>Adineta</taxon>
    </lineage>
</organism>
<evidence type="ECO:0000313" key="4">
    <source>
        <dbReference type="EMBL" id="CAF1055039.1"/>
    </source>
</evidence>
<dbReference type="AlphaFoldDB" id="A0A813ZBL4"/>
<dbReference type="EMBL" id="CAJNOJ010000079">
    <property type="protein sequence ID" value="CAF1055039.1"/>
    <property type="molecule type" value="Genomic_DNA"/>
</dbReference>
<feature type="transmembrane region" description="Helical" evidence="1">
    <location>
        <begin position="127"/>
        <end position="148"/>
    </location>
</feature>
<keyword evidence="1" id="KW-0812">Transmembrane</keyword>
<comment type="caution">
    <text evidence="3">The sequence shown here is derived from an EMBL/GenBank/DDBJ whole genome shotgun (WGS) entry which is preliminary data.</text>
</comment>
<name>A0A813ZBL4_ADIRI</name>
<evidence type="ECO:0000256" key="1">
    <source>
        <dbReference type="SAM" id="Phobius"/>
    </source>
</evidence>
<keyword evidence="1" id="KW-1133">Transmembrane helix</keyword>